<protein>
    <submittedName>
        <fullName evidence="2">Carboxypeptidase regulatory-like domain-containing protein</fullName>
    </submittedName>
</protein>
<dbReference type="Pfam" id="PF13620">
    <property type="entry name" value="CarboxypepD_reg"/>
    <property type="match status" value="1"/>
</dbReference>
<dbReference type="SUPFAM" id="SSF56935">
    <property type="entry name" value="Porins"/>
    <property type="match status" value="1"/>
</dbReference>
<keyword evidence="3" id="KW-1185">Reference proteome</keyword>
<reference evidence="3" key="1">
    <citation type="submission" date="2016-10" db="EMBL/GenBank/DDBJ databases">
        <authorList>
            <person name="Varghese N."/>
            <person name="Submissions S."/>
        </authorList>
    </citation>
    <scope>NUCLEOTIDE SEQUENCE [LARGE SCALE GENOMIC DNA]</scope>
    <source>
        <strain evidence="3">DSM 15363</strain>
    </source>
</reference>
<gene>
    <name evidence="2" type="ORF">SAMN04489796_11012</name>
</gene>
<dbReference type="EMBL" id="FNCZ01000010">
    <property type="protein sequence ID" value="SDI36335.1"/>
    <property type="molecule type" value="Genomic_DNA"/>
</dbReference>
<keyword evidence="2" id="KW-0645">Protease</keyword>
<name>A0A1G8JYT7_9FLAO</name>
<dbReference type="OrthoDB" id="603275at2"/>
<organism evidence="2 3">
    <name type="scientific">Winogradskyella thalassocola</name>
    <dbReference type="NCBI Taxonomy" id="262004"/>
    <lineage>
        <taxon>Bacteria</taxon>
        <taxon>Pseudomonadati</taxon>
        <taxon>Bacteroidota</taxon>
        <taxon>Flavobacteriia</taxon>
        <taxon>Flavobacteriales</taxon>
        <taxon>Flavobacteriaceae</taxon>
        <taxon>Winogradskyella</taxon>
    </lineage>
</organism>
<feature type="chain" id="PRO_5011443921" evidence="1">
    <location>
        <begin position="19"/>
        <end position="908"/>
    </location>
</feature>
<proteinExistence type="predicted"/>
<feature type="signal peptide" evidence="1">
    <location>
        <begin position="1"/>
        <end position="18"/>
    </location>
</feature>
<keyword evidence="2" id="KW-0121">Carboxypeptidase</keyword>
<dbReference type="GO" id="GO:0004180">
    <property type="term" value="F:carboxypeptidase activity"/>
    <property type="evidence" value="ECO:0007669"/>
    <property type="project" value="UniProtKB-KW"/>
</dbReference>
<evidence type="ECO:0000313" key="2">
    <source>
        <dbReference type="EMBL" id="SDI36335.1"/>
    </source>
</evidence>
<evidence type="ECO:0000256" key="1">
    <source>
        <dbReference type="SAM" id="SignalP"/>
    </source>
</evidence>
<dbReference type="InterPro" id="IPR008969">
    <property type="entry name" value="CarboxyPept-like_regulatory"/>
</dbReference>
<evidence type="ECO:0000313" key="3">
    <source>
        <dbReference type="Proteomes" id="UP000199492"/>
    </source>
</evidence>
<dbReference type="SUPFAM" id="SSF49464">
    <property type="entry name" value="Carboxypeptidase regulatory domain-like"/>
    <property type="match status" value="1"/>
</dbReference>
<dbReference type="RefSeq" id="WP_092470280.1">
    <property type="nucleotide sequence ID" value="NZ_FNCZ01000010.1"/>
</dbReference>
<accession>A0A1G8JYT7</accession>
<keyword evidence="1" id="KW-0732">Signal</keyword>
<sequence length="908" mass="102029">MKNILALLFTLVVMSSFAQIKMTGIVKDSIGSPLELANIIAINKESNTLESYAITDASGKYVISLGKNGTYNIQVSYIGLKSVDETVTTKEVDITKDFNMVSDNMLDAVELTYDMPVTIKGDTLIYNADSFKNGTERKLEDVLKKLPGVEITAEGKIEVEGKEVTKLMVNGKDFFDGDSKLATKNIPSNAVDKIQVLRNYAEVGQLSGVQNNQDNVAINIKLKEGKENFWFGDVTAGGGVAPSPNDNLYLLQPKLFYYSPKYSINVIGDINNIGEVALTGRDIRNFGGGFRRPSSSSGTSINLGDNGLSGLTNLGDAQTIESKLGAMNFSYAPNKSLDLSGFLIYNANRLKTRQESFVRYTNPELGIPDEETVQTGREATNQGLAKLSASYKPNANNQLNYDVLGRISSDSEMQNEFSSVVGNTNELNEAKPFSINQNVNYYYTLNENNIFAFEAQHLIKDEDPFYNVIGLKEEGAFESTANSLGLNTGQANYDLNQERRIKSNQLDAKLDYYNILNSKSNINFTLGTILSSQKFNSNIFQFLDDGSFYDPIASLTDTDGNLLRNENDTEYNFSDIYLGFHYRLKTGKFTITPGFSVHTYGNKNTQFGETYEDNFFKILPDFETQIQFKKSESLTFRYNMQNSFTDVTSLAEGLVLNNYNSIQYGEPNLQNSLSHNLNLRYFSFNLFNYTNVFAFINYNKNIDQIRSLTNFDNVIRTNTYFNSNFADESVSASGRIQRTYGKLRASMRVGLNYSKSNQFVQDVRSVNETFSQSYTPELSTNFREAPNFTLKYGYSVSDTNQGDNDTQFITNAPSIEFDAYIWKALTLRSDYSYTSQSSNVSDTQSYQTWNASLAYRKDQDAKWEYQLKATNLLNIDSEVNNGSNNISVYSSETFILPRFITFRLTYTL</sequence>
<dbReference type="AlphaFoldDB" id="A0A1G8JYT7"/>
<dbReference type="Proteomes" id="UP000199492">
    <property type="component" value="Unassembled WGS sequence"/>
</dbReference>
<dbReference type="STRING" id="262004.SAMN04489796_11012"/>
<dbReference type="Gene3D" id="2.60.40.1120">
    <property type="entry name" value="Carboxypeptidase-like, regulatory domain"/>
    <property type="match status" value="1"/>
</dbReference>
<keyword evidence="2" id="KW-0378">Hydrolase</keyword>